<evidence type="ECO:0000313" key="9">
    <source>
        <dbReference type="EMBL" id="SHF94982.1"/>
    </source>
</evidence>
<evidence type="ECO:0000256" key="6">
    <source>
        <dbReference type="ARBA" id="ARBA00023237"/>
    </source>
</evidence>
<dbReference type="Proteomes" id="UP000184436">
    <property type="component" value="Unassembled WGS sequence"/>
</dbReference>
<evidence type="ECO:0000256" key="2">
    <source>
        <dbReference type="ARBA" id="ARBA00007248"/>
    </source>
</evidence>
<comment type="similarity">
    <text evidence="2">Belongs to the bacteroidetes fimbrillin superfamily. FimB/Mfa2 family.</text>
</comment>
<name>A0A1M5FUX0_9BACE</name>
<dbReference type="PROSITE" id="PS51257">
    <property type="entry name" value="PROKAR_LIPOPROTEIN"/>
    <property type="match status" value="1"/>
</dbReference>
<evidence type="ECO:0000256" key="7">
    <source>
        <dbReference type="ARBA" id="ARBA00023288"/>
    </source>
</evidence>
<dbReference type="OrthoDB" id="1184659at2"/>
<keyword evidence="6" id="KW-0998">Cell outer membrane</keyword>
<organism evidence="9 10">
    <name type="scientific">Bacteroides faecichinchillae</name>
    <dbReference type="NCBI Taxonomy" id="871325"/>
    <lineage>
        <taxon>Bacteria</taxon>
        <taxon>Pseudomonadati</taxon>
        <taxon>Bacteroidota</taxon>
        <taxon>Bacteroidia</taxon>
        <taxon>Bacteroidales</taxon>
        <taxon>Bacteroidaceae</taxon>
        <taxon>Bacteroides</taxon>
    </lineage>
</organism>
<keyword evidence="4" id="KW-0472">Membrane</keyword>
<dbReference type="EMBL" id="FQVD01000050">
    <property type="protein sequence ID" value="SHF94982.1"/>
    <property type="molecule type" value="Genomic_DNA"/>
</dbReference>
<feature type="chain" id="PRO_5030031425" evidence="8">
    <location>
        <begin position="25"/>
        <end position="604"/>
    </location>
</feature>
<evidence type="ECO:0000256" key="8">
    <source>
        <dbReference type="SAM" id="SignalP"/>
    </source>
</evidence>
<keyword evidence="5" id="KW-0564">Palmitate</keyword>
<dbReference type="Pfam" id="PF08842">
    <property type="entry name" value="Mfa2"/>
    <property type="match status" value="1"/>
</dbReference>
<evidence type="ECO:0000256" key="4">
    <source>
        <dbReference type="ARBA" id="ARBA00023136"/>
    </source>
</evidence>
<dbReference type="InterPro" id="IPR014941">
    <property type="entry name" value="FimB/Mfa2/Mfa3"/>
</dbReference>
<accession>A0A1M5FUX0</accession>
<dbReference type="RefSeq" id="WP_025076254.1">
    <property type="nucleotide sequence ID" value="NZ_FQVD01000050.1"/>
</dbReference>
<dbReference type="AlphaFoldDB" id="A0A1M5FUX0"/>
<evidence type="ECO:0000256" key="1">
    <source>
        <dbReference type="ARBA" id="ARBA00004442"/>
    </source>
</evidence>
<keyword evidence="3 8" id="KW-0732">Signal</keyword>
<evidence type="ECO:0000313" key="10">
    <source>
        <dbReference type="Proteomes" id="UP000184436"/>
    </source>
</evidence>
<reference evidence="9 10" key="1">
    <citation type="submission" date="2016-11" db="EMBL/GenBank/DDBJ databases">
        <authorList>
            <person name="Jaros S."/>
            <person name="Januszkiewicz K."/>
            <person name="Wedrychowicz H."/>
        </authorList>
    </citation>
    <scope>NUCLEOTIDE SEQUENCE [LARGE SCALE GENOMIC DNA]</scope>
    <source>
        <strain evidence="9 10">DSM 26883</strain>
    </source>
</reference>
<dbReference type="SUPFAM" id="SSF55486">
    <property type="entry name" value="Metalloproteases ('zincins'), catalytic domain"/>
    <property type="match status" value="1"/>
</dbReference>
<gene>
    <name evidence="9" type="ORF">SAMN05444349_1505</name>
</gene>
<dbReference type="GO" id="GO:0009279">
    <property type="term" value="C:cell outer membrane"/>
    <property type="evidence" value="ECO:0007669"/>
    <property type="project" value="UniProtKB-SubCell"/>
</dbReference>
<feature type="signal peptide" evidence="8">
    <location>
        <begin position="1"/>
        <end position="24"/>
    </location>
</feature>
<sequence length="604" mass="68750">MKIAQITMLLLWVLTLASCSSDFEQEVDRVSPGTGQVTFLFGLQKNDVLAVQSRGSEPERITHMWYAVADKEGKIIKPLYQKLENDFSKLTIEGLEQGDYTLVFLATTSTEENATETVNTPTLLSDDWLMSSTEKMPLDALYFYKKIELHIDREQNGVSELVTLERCVGRVDIDLKLSSEYMWRFIRKIDVTFDDTEGIYTTLNADGQYIGGKEVVSYDITEKCSFYSLPSKDALSGFVTIESERSDGKLFERKYRFTNCKIEAGRVTHISIDYLHPENQEGFLYVREEDFERFQTDTMFLADEPRAIFYNSERRSFYANAPLQLSISNEHKLLVKFFSPVSIQNVTVMCRFNKISTEFFKLAHFEQIYPFMEASFPLPVVDSERTFTTSNGRKVVVPAQPELSNDDVTLVIQTDDPFIKKMEQIDSHWFIRFSSYSADAGHAYWRHMNPLLCRHGVALAINMAFMFSSEEFNTEMNTYEGKLKDNGGNPINLDVLRQKIRNHGGLVLGCVSGVGGLGGGTTYGLANYCYTGVYFDATPPNAHPHNYPRQAMFHEYGHCLGYNHNSTMTYGDQWTVLCATVFVNMGKEGKLPVCSKEIIAQLPM</sequence>
<evidence type="ECO:0000256" key="3">
    <source>
        <dbReference type="ARBA" id="ARBA00022729"/>
    </source>
</evidence>
<evidence type="ECO:0000256" key="5">
    <source>
        <dbReference type="ARBA" id="ARBA00023139"/>
    </source>
</evidence>
<comment type="subcellular location">
    <subcellularLocation>
        <location evidence="1">Cell outer membrane</location>
    </subcellularLocation>
</comment>
<keyword evidence="7" id="KW-0449">Lipoprotein</keyword>
<proteinExistence type="inferred from homology"/>
<keyword evidence="10" id="KW-1185">Reference proteome</keyword>
<protein>
    <submittedName>
        <fullName evidence="9">Uncharacterized protein</fullName>
    </submittedName>
</protein>